<dbReference type="InterPro" id="IPR003777">
    <property type="entry name" value="XdhC_CoxI"/>
</dbReference>
<reference evidence="2 3" key="1">
    <citation type="submission" date="2017-07" db="EMBL/GenBank/DDBJ databases">
        <title>Draft sequence of Rhodococcus enclensis 23b-28.</title>
        <authorList>
            <person name="Besaury L."/>
            <person name="Sancelme M."/>
            <person name="Amato P."/>
            <person name="Lallement A."/>
            <person name="Delort A.-M."/>
        </authorList>
    </citation>
    <scope>NUCLEOTIDE SEQUENCE [LARGE SCALE GENOMIC DNA]</scope>
    <source>
        <strain evidence="2 3">23b-28</strain>
    </source>
</reference>
<protein>
    <recommendedName>
        <fullName evidence="1">XdhC- CoxI domain-containing protein</fullName>
    </recommendedName>
</protein>
<organism evidence="2 3">
    <name type="scientific">Rhodococcus qingshengii</name>
    <dbReference type="NCBI Taxonomy" id="334542"/>
    <lineage>
        <taxon>Bacteria</taxon>
        <taxon>Bacillati</taxon>
        <taxon>Actinomycetota</taxon>
        <taxon>Actinomycetes</taxon>
        <taxon>Mycobacteriales</taxon>
        <taxon>Nocardiaceae</taxon>
        <taxon>Rhodococcus</taxon>
        <taxon>Rhodococcus erythropolis group</taxon>
    </lineage>
</organism>
<evidence type="ECO:0000313" key="3">
    <source>
        <dbReference type="Proteomes" id="UP000230886"/>
    </source>
</evidence>
<dbReference type="EMBL" id="NOVD01000085">
    <property type="protein sequence ID" value="PCK22048.1"/>
    <property type="molecule type" value="Genomic_DNA"/>
</dbReference>
<dbReference type="AlphaFoldDB" id="A0A2A5IXJ7"/>
<evidence type="ECO:0000259" key="1">
    <source>
        <dbReference type="Pfam" id="PF02625"/>
    </source>
</evidence>
<comment type="caution">
    <text evidence="2">The sequence shown here is derived from an EMBL/GenBank/DDBJ whole genome shotgun (WGS) entry which is preliminary data.</text>
</comment>
<dbReference type="Pfam" id="PF02625">
    <property type="entry name" value="XdhC_CoxI"/>
    <property type="match status" value="1"/>
</dbReference>
<sequence length="51" mass="5419">MVVGPDDSVVGSVIAGCVESALVELCMSMLDGGDAMMCSEFSGVRLFYFRH</sequence>
<dbReference type="Proteomes" id="UP000230886">
    <property type="component" value="Unassembled WGS sequence"/>
</dbReference>
<proteinExistence type="predicted"/>
<feature type="domain" description="XdhC- CoxI" evidence="1">
    <location>
        <begin position="1"/>
        <end position="34"/>
    </location>
</feature>
<gene>
    <name evidence="2" type="ORF">CHR55_33145</name>
</gene>
<name>A0A2A5IXJ7_RHOSG</name>
<evidence type="ECO:0000313" key="2">
    <source>
        <dbReference type="EMBL" id="PCK22048.1"/>
    </source>
</evidence>
<accession>A0A2A5IXJ7</accession>